<feature type="transmembrane region" description="Helical" evidence="6">
    <location>
        <begin position="421"/>
        <end position="441"/>
    </location>
</feature>
<feature type="transmembrane region" description="Helical" evidence="6">
    <location>
        <begin position="447"/>
        <end position="468"/>
    </location>
</feature>
<evidence type="ECO:0000256" key="3">
    <source>
        <dbReference type="ARBA" id="ARBA00022692"/>
    </source>
</evidence>
<comment type="caution">
    <text evidence="6">Lacks conserved residue(s) required for the propagation of feature annotation.</text>
</comment>
<feature type="transmembrane region" description="Helical" evidence="6">
    <location>
        <begin position="229"/>
        <end position="252"/>
    </location>
</feature>
<feature type="transmembrane region" description="Helical" evidence="6">
    <location>
        <begin position="203"/>
        <end position="223"/>
    </location>
</feature>
<feature type="transmembrane region" description="Helical" evidence="6">
    <location>
        <begin position="93"/>
        <end position="114"/>
    </location>
</feature>
<evidence type="ECO:0000313" key="8">
    <source>
        <dbReference type="EMBL" id="WZN66259.1"/>
    </source>
</evidence>
<reference evidence="8 9" key="1">
    <citation type="submission" date="2024-03" db="EMBL/GenBank/DDBJ databases">
        <title>Complete genome sequence of the green alga Chloropicon roscoffensis RCC1871.</title>
        <authorList>
            <person name="Lemieux C."/>
            <person name="Pombert J.-F."/>
            <person name="Otis C."/>
            <person name="Turmel M."/>
        </authorList>
    </citation>
    <scope>NUCLEOTIDE SEQUENCE [LARGE SCALE GENOMIC DNA]</scope>
    <source>
        <strain evidence="8 9">RCC1871</strain>
    </source>
</reference>
<evidence type="ECO:0000256" key="1">
    <source>
        <dbReference type="ARBA" id="ARBA00004141"/>
    </source>
</evidence>
<dbReference type="GO" id="GO:0042910">
    <property type="term" value="F:xenobiotic transmembrane transporter activity"/>
    <property type="evidence" value="ECO:0007669"/>
    <property type="project" value="InterPro"/>
</dbReference>
<keyword evidence="5 6" id="KW-0472">Membrane</keyword>
<comment type="subcellular location">
    <subcellularLocation>
        <location evidence="1">Membrane</location>
        <topology evidence="1">Multi-pass membrane protein</topology>
    </subcellularLocation>
</comment>
<keyword evidence="3 6" id="KW-0812">Transmembrane</keyword>
<dbReference type="AlphaFoldDB" id="A0AAX4PKX0"/>
<keyword evidence="4 6" id="KW-1133">Transmembrane helix</keyword>
<evidence type="ECO:0000256" key="6">
    <source>
        <dbReference type="RuleBase" id="RU004914"/>
    </source>
</evidence>
<dbReference type="GO" id="GO:0015297">
    <property type="term" value="F:antiporter activity"/>
    <property type="evidence" value="ECO:0007669"/>
    <property type="project" value="InterPro"/>
</dbReference>
<feature type="transmembrane region" description="Helical" evidence="6">
    <location>
        <begin position="126"/>
        <end position="147"/>
    </location>
</feature>
<evidence type="ECO:0000256" key="5">
    <source>
        <dbReference type="ARBA" id="ARBA00023136"/>
    </source>
</evidence>
<feature type="region of interest" description="Disordered" evidence="7">
    <location>
        <begin position="1"/>
        <end position="32"/>
    </location>
</feature>
<dbReference type="PANTHER" id="PTHR42893">
    <property type="entry name" value="PROTEIN DETOXIFICATION 44, CHLOROPLASTIC-RELATED"/>
    <property type="match status" value="1"/>
</dbReference>
<dbReference type="Pfam" id="PF01554">
    <property type="entry name" value="MatE"/>
    <property type="match status" value="2"/>
</dbReference>
<dbReference type="Proteomes" id="UP001472866">
    <property type="component" value="Chromosome 14"/>
</dbReference>
<dbReference type="EMBL" id="CP151514">
    <property type="protein sequence ID" value="WZN66259.1"/>
    <property type="molecule type" value="Genomic_DNA"/>
</dbReference>
<evidence type="ECO:0000313" key="9">
    <source>
        <dbReference type="Proteomes" id="UP001472866"/>
    </source>
</evidence>
<sequence>MHYQTWANASALGSRGDRGESTSASRSGGPDEVEAVGVASTWRAGSPYDGEIFTLALPALFSVLIDPLMSIVDTAIIGRIGVNELAGTGLAGLLWASFTVALFSFLATAVTPLVSGANVRKDADSVSRTICVGLWLALSIGTALFALKFAGARWFLENVFTSSPEVVGNAMRYLDCRIFSVHATLAQLVCIGALRGLKDTRTILWATVAANALNCVLDCLFIFGFGWGVAGAATSSAISTTLSCGLLLSALVRRGVLRPGDLVPPPSLEEGAPVLGAGIALSSKSVVTMYTVGLASQAIASLGAVSLAAHEIIKQLFFFCYIAVEPLSVAGQSLVAESLGRRQVSRARGIAIRLVQLAVGLGATMGLLIYFLGPRIVHVFTKDAEAVRIALTVLGVVCFFQPLDALMLAQEGVLLGAREHAYISRSVIATSLTCFCALYLVTRTLGLPYTLLHVWLCVKILTMGRILFSSARLYASRHSPILVAAEAEAKEEINL</sequence>
<gene>
    <name evidence="8" type="ORF">HKI87_14g78240</name>
</gene>
<dbReference type="PANTHER" id="PTHR42893:SF46">
    <property type="entry name" value="PROTEIN DETOXIFICATION 44, CHLOROPLASTIC"/>
    <property type="match status" value="1"/>
</dbReference>
<protein>
    <recommendedName>
        <fullName evidence="6">Protein DETOXIFICATION</fullName>
    </recommendedName>
    <alternativeName>
        <fullName evidence="6">Multidrug and toxic compound extrusion protein</fullName>
    </alternativeName>
</protein>
<feature type="transmembrane region" description="Helical" evidence="6">
    <location>
        <begin position="350"/>
        <end position="372"/>
    </location>
</feature>
<organism evidence="8 9">
    <name type="scientific">Chloropicon roscoffensis</name>
    <dbReference type="NCBI Taxonomy" id="1461544"/>
    <lineage>
        <taxon>Eukaryota</taxon>
        <taxon>Viridiplantae</taxon>
        <taxon>Chlorophyta</taxon>
        <taxon>Chloropicophyceae</taxon>
        <taxon>Chloropicales</taxon>
        <taxon>Chloropicaceae</taxon>
        <taxon>Chloropicon</taxon>
    </lineage>
</organism>
<evidence type="ECO:0000256" key="2">
    <source>
        <dbReference type="ARBA" id="ARBA00010199"/>
    </source>
</evidence>
<feature type="transmembrane region" description="Helical" evidence="6">
    <location>
        <begin position="387"/>
        <end position="409"/>
    </location>
</feature>
<proteinExistence type="inferred from homology"/>
<evidence type="ECO:0000256" key="4">
    <source>
        <dbReference type="ARBA" id="ARBA00022989"/>
    </source>
</evidence>
<accession>A0AAX4PKX0</accession>
<dbReference type="NCBIfam" id="TIGR00797">
    <property type="entry name" value="matE"/>
    <property type="match status" value="1"/>
</dbReference>
<keyword evidence="9" id="KW-1185">Reference proteome</keyword>
<name>A0AAX4PKX0_9CHLO</name>
<evidence type="ECO:0000256" key="7">
    <source>
        <dbReference type="SAM" id="MobiDB-lite"/>
    </source>
</evidence>
<dbReference type="InterPro" id="IPR002528">
    <property type="entry name" value="MATE_fam"/>
</dbReference>
<comment type="similarity">
    <text evidence="2 6">Belongs to the multi antimicrobial extrusion (MATE) (TC 2.A.66.1) family.</text>
</comment>
<feature type="transmembrane region" description="Helical" evidence="6">
    <location>
        <begin position="52"/>
        <end position="72"/>
    </location>
</feature>
<dbReference type="GO" id="GO:0016020">
    <property type="term" value="C:membrane"/>
    <property type="evidence" value="ECO:0007669"/>
    <property type="project" value="UniProtKB-SubCell"/>
</dbReference>
<dbReference type="InterPro" id="IPR044644">
    <property type="entry name" value="DinF-like"/>
</dbReference>